<organism evidence="8 9">
    <name type="scientific">Magallana gigas</name>
    <name type="common">Pacific oyster</name>
    <name type="synonym">Crassostrea gigas</name>
    <dbReference type="NCBI Taxonomy" id="29159"/>
    <lineage>
        <taxon>Eukaryota</taxon>
        <taxon>Metazoa</taxon>
        <taxon>Spiralia</taxon>
        <taxon>Lophotrochozoa</taxon>
        <taxon>Mollusca</taxon>
        <taxon>Bivalvia</taxon>
        <taxon>Autobranchia</taxon>
        <taxon>Pteriomorphia</taxon>
        <taxon>Ostreida</taxon>
        <taxon>Ostreoidea</taxon>
        <taxon>Ostreidae</taxon>
        <taxon>Magallana</taxon>
    </lineage>
</organism>
<dbReference type="SUPFAM" id="SSF46966">
    <property type="entry name" value="Spectrin repeat"/>
    <property type="match status" value="8"/>
</dbReference>
<evidence type="ECO:0000313" key="8">
    <source>
        <dbReference type="EnsemblMetazoa" id="G11854.1:cds"/>
    </source>
</evidence>
<keyword evidence="4" id="KW-0472">Membrane</keyword>
<dbReference type="CDD" id="cd00176">
    <property type="entry name" value="SPEC"/>
    <property type="match status" value="1"/>
</dbReference>
<dbReference type="EnsemblMetazoa" id="G11854.1">
    <property type="protein sequence ID" value="G11854.1:cds"/>
    <property type="gene ID" value="G11854"/>
</dbReference>
<dbReference type="Pfam" id="PF00435">
    <property type="entry name" value="Spectrin"/>
    <property type="match status" value="3"/>
</dbReference>
<keyword evidence="6" id="KW-0175">Coiled coil</keyword>
<dbReference type="InterPro" id="IPR002017">
    <property type="entry name" value="Spectrin_repeat"/>
</dbReference>
<reference evidence="8" key="1">
    <citation type="submission" date="2022-08" db="UniProtKB">
        <authorList>
            <consortium name="EnsemblMetazoa"/>
        </authorList>
    </citation>
    <scope>IDENTIFICATION</scope>
    <source>
        <strain evidence="8">05x7-T-G4-1.051#20</strain>
    </source>
</reference>
<evidence type="ECO:0000256" key="5">
    <source>
        <dbReference type="ARBA" id="ARBA00023242"/>
    </source>
</evidence>
<dbReference type="InterPro" id="IPR018159">
    <property type="entry name" value="Spectrin/alpha-actinin"/>
</dbReference>
<feature type="compositionally biased region" description="Basic and acidic residues" evidence="7">
    <location>
        <begin position="25"/>
        <end position="35"/>
    </location>
</feature>
<dbReference type="GO" id="GO:0031965">
    <property type="term" value="C:nuclear membrane"/>
    <property type="evidence" value="ECO:0007669"/>
    <property type="project" value="UniProtKB-SubCell"/>
</dbReference>
<dbReference type="Proteomes" id="UP000005408">
    <property type="component" value="Unassembled WGS sequence"/>
</dbReference>
<feature type="coiled-coil region" evidence="6">
    <location>
        <begin position="1038"/>
        <end position="1065"/>
    </location>
</feature>
<feature type="coiled-coil region" evidence="6">
    <location>
        <begin position="699"/>
        <end position="737"/>
    </location>
</feature>
<accession>A0A8W8HZR4</accession>
<feature type="compositionally biased region" description="Polar residues" evidence="7">
    <location>
        <begin position="1131"/>
        <end position="1143"/>
    </location>
</feature>
<dbReference type="AlphaFoldDB" id="A0A8W8HZR4"/>
<keyword evidence="9" id="KW-1185">Reference proteome</keyword>
<keyword evidence="2" id="KW-0597">Phosphoprotein</keyword>
<feature type="compositionally biased region" description="Basic residues" evidence="7">
    <location>
        <begin position="12"/>
        <end position="24"/>
    </location>
</feature>
<keyword evidence="3" id="KW-0677">Repeat</keyword>
<feature type="region of interest" description="Disordered" evidence="7">
    <location>
        <begin position="1120"/>
        <end position="1143"/>
    </location>
</feature>
<evidence type="ECO:0000256" key="1">
    <source>
        <dbReference type="ARBA" id="ARBA00004126"/>
    </source>
</evidence>
<feature type="coiled-coil region" evidence="6">
    <location>
        <begin position="119"/>
        <end position="156"/>
    </location>
</feature>
<evidence type="ECO:0008006" key="10">
    <source>
        <dbReference type="Google" id="ProtNLM"/>
    </source>
</evidence>
<protein>
    <recommendedName>
        <fullName evidence="10">Nesprin-1</fullName>
    </recommendedName>
</protein>
<proteinExistence type="predicted"/>
<evidence type="ECO:0000256" key="2">
    <source>
        <dbReference type="ARBA" id="ARBA00022553"/>
    </source>
</evidence>
<feature type="coiled-coil region" evidence="6">
    <location>
        <begin position="415"/>
        <end position="442"/>
    </location>
</feature>
<dbReference type="PANTHER" id="PTHR14514:SF7">
    <property type="entry name" value="KASH DOMAIN-CONTAINING PROTEIN"/>
    <property type="match status" value="1"/>
</dbReference>
<feature type="compositionally biased region" description="Low complexity" evidence="7">
    <location>
        <begin position="1"/>
        <end position="11"/>
    </location>
</feature>
<feature type="coiled-coil region" evidence="6">
    <location>
        <begin position="874"/>
        <end position="908"/>
    </location>
</feature>
<feature type="region of interest" description="Disordered" evidence="7">
    <location>
        <begin position="1"/>
        <end position="39"/>
    </location>
</feature>
<dbReference type="PANTHER" id="PTHR14514">
    <property type="entry name" value="PKA ANCHORING PROTEIN"/>
    <property type="match status" value="1"/>
</dbReference>
<dbReference type="Gene3D" id="1.20.58.60">
    <property type="match status" value="5"/>
</dbReference>
<evidence type="ECO:0000256" key="3">
    <source>
        <dbReference type="ARBA" id="ARBA00022737"/>
    </source>
</evidence>
<dbReference type="SMART" id="SM00150">
    <property type="entry name" value="SPEC"/>
    <property type="match status" value="7"/>
</dbReference>
<keyword evidence="5" id="KW-0539">Nucleus</keyword>
<evidence type="ECO:0000256" key="7">
    <source>
        <dbReference type="SAM" id="MobiDB-lite"/>
    </source>
</evidence>
<sequence>MGTNFSSLNCSKNKKRKKGKKKLSKATDRQKESLESLHNTAAKVLPKISSNDQSLVEEKIRSVGNKHTHLQVRIERARQQYEGVSANLSDIKAEVDKYLLWLTKQEQMMSEKVIAGKHLQSAEIRLENSKSLCKELQSKEATIETVKGKVEELIRDLPHSERAFVDDWITQVCDQHQKVYSLAADQQKLLASSVEQRQKVQHKLQQICQWLQKKEREICEFQLLRLSSQEVEKQLERCRVLQNDVTGYKQQIDELQKRGKMLHIDCTAEEMTEINSKLTEVDNRYAVLLNDISTCHSYLRDSVVSRRNFESDLLKNDKWCRETEMRCASEPVLDSAVELLEEQLVHFKSLQKTSKMFESLGKVIEETGTSFRPKLVEEDKLNMAQQLKNAREQYDRCANLIQERLQCIEAAVSARSETEEKIREASNWIENIETELKKLSKQSGIDVTDGERVLEKFEAIGESLSIYQPTVTQLNQESERLHNSGQSIDARRIVDITTKFEILQDQVTHQRKKIHKELVLQQQYQSQSEHIESLLSECKGNLENVDHQETGEKMKTLKMITDKFMEADTLFIQLDDKVQQLAVDNPNEDANPLRTKCQDLKDTACYLKKTAEEKLNLCKYTQNLNEELESEINESKNWLQQNDDTLRTCGTLDLDTTMMTRTIHKFNMVSKEALQNVDRLKEKAHFKTKRLTSKIPECLEEKQDQIDSLEKTVTNAIEKKKQYLATAENNRVQYENSMKQINDWLHGAEILTDSGYDTLDLETISCTLKEHQDYFNEASMCQDEMEQVVELSERLLPSLDNNDTETLRQTLKQYTQRLNAVMAKSARKEELLKMKINEWNAFQIAVAAVDEQLQMITKDLEKTENIMLVNQTSVKDQLKHIKNTSQTMEKLQLEVNDVLEKAHELEKVVCHSSCMIISKMSCDINLKWKKLVTLVEVTEKSLSHILEQWEEFKSLEESLDKLLMEIKDSLPTVEGEDHSLSWLNNQLKNVKDLSFKLKSTHSKVEFLRECAQTLDNILPTAEARAECQKTFLNVLEKVKRFQNKIKETQGTLEEKIEDMENFIKEELEENYPLNQSKLEVLALDAGRTLLDDANTIKKQMSQGLATETPSFQEKIDEISQQRRKPLGERSLLSNQDYTDSISSERISSQADYHYPGVCLSPPNLPMRNASIHHEEAYGDRNKVWKCSQIL</sequence>
<evidence type="ECO:0000256" key="4">
    <source>
        <dbReference type="ARBA" id="ARBA00023136"/>
    </source>
</evidence>
<evidence type="ECO:0000256" key="6">
    <source>
        <dbReference type="SAM" id="Coils"/>
    </source>
</evidence>
<evidence type="ECO:0000313" key="9">
    <source>
        <dbReference type="Proteomes" id="UP000005408"/>
    </source>
</evidence>
<comment type="subcellular location">
    <subcellularLocation>
        <location evidence="1">Nucleus membrane</location>
    </subcellularLocation>
</comment>
<name>A0A8W8HZR4_MAGGI</name>